<sequence>MVCRGPLLCSLRVAARLPTRPASAERMPRACATVRRRHPLRMFTPSAPPVAPSDGTPLTALSTMPVTRERDPEERERGNERAKVRRLERKAAAALARRPTTTVAVTTPPRTATRHYVPVSGWQPARPGLWPLPPAALWPPPPRLSPALALRWRRRSGRQRRRRRRQQRSPRGGSWHTGGGTEGEHGR</sequence>
<evidence type="ECO:0000313" key="1">
    <source>
        <dbReference type="EMBL" id="KAK1859746.1"/>
    </source>
</evidence>
<name>A0ACC3BQS7_PYRYE</name>
<proteinExistence type="predicted"/>
<keyword evidence="2" id="KW-1185">Reference proteome</keyword>
<dbReference type="Proteomes" id="UP000798662">
    <property type="component" value="Chromosome 1"/>
</dbReference>
<comment type="caution">
    <text evidence="1">The sequence shown here is derived from an EMBL/GenBank/DDBJ whole genome shotgun (WGS) entry which is preliminary data.</text>
</comment>
<accession>A0ACC3BQS7</accession>
<gene>
    <name evidence="1" type="ORF">I4F81_002340</name>
</gene>
<protein>
    <submittedName>
        <fullName evidence="1">Uncharacterized protein</fullName>
    </submittedName>
</protein>
<evidence type="ECO:0000313" key="2">
    <source>
        <dbReference type="Proteomes" id="UP000798662"/>
    </source>
</evidence>
<organism evidence="1 2">
    <name type="scientific">Pyropia yezoensis</name>
    <name type="common">Susabi-nori</name>
    <name type="synonym">Porphyra yezoensis</name>
    <dbReference type="NCBI Taxonomy" id="2788"/>
    <lineage>
        <taxon>Eukaryota</taxon>
        <taxon>Rhodophyta</taxon>
        <taxon>Bangiophyceae</taxon>
        <taxon>Bangiales</taxon>
        <taxon>Bangiaceae</taxon>
        <taxon>Pyropia</taxon>
    </lineage>
</organism>
<reference evidence="1" key="1">
    <citation type="submission" date="2019-11" db="EMBL/GenBank/DDBJ databases">
        <title>Nori genome reveals adaptations in red seaweeds to the harsh intertidal environment.</title>
        <authorList>
            <person name="Wang D."/>
            <person name="Mao Y."/>
        </authorList>
    </citation>
    <scope>NUCLEOTIDE SEQUENCE</scope>
    <source>
        <tissue evidence="1">Gametophyte</tissue>
    </source>
</reference>
<dbReference type="EMBL" id="CM020618">
    <property type="protein sequence ID" value="KAK1859746.1"/>
    <property type="molecule type" value="Genomic_DNA"/>
</dbReference>